<evidence type="ECO:0000313" key="3">
    <source>
        <dbReference type="EMBL" id="AXA36463.1"/>
    </source>
</evidence>
<dbReference type="SUPFAM" id="SSF53756">
    <property type="entry name" value="UDP-Glycosyltransferase/glycogen phosphorylase"/>
    <property type="match status" value="1"/>
</dbReference>
<evidence type="ECO:0000259" key="2">
    <source>
        <dbReference type="Pfam" id="PF13439"/>
    </source>
</evidence>
<accession>A0A2Z4Y7Q9</accession>
<organism evidence="3 4">
    <name type="scientific">Sumerlaea chitinivorans</name>
    <dbReference type="NCBI Taxonomy" id="2250252"/>
    <lineage>
        <taxon>Bacteria</taxon>
        <taxon>Candidatus Sumerlaeota</taxon>
        <taxon>Candidatus Sumerlaeia</taxon>
        <taxon>Candidatus Sumerlaeales</taxon>
        <taxon>Candidatus Sumerlaeaceae</taxon>
        <taxon>Candidatus Sumerlaea</taxon>
    </lineage>
</organism>
<feature type="domain" description="Glycosyltransferase subfamily 4-like N-terminal" evidence="2">
    <location>
        <begin position="16"/>
        <end position="172"/>
    </location>
</feature>
<sequence length="379" mass="42524">MARYRVLRLITWLPRGGIERKIVAVLPRLDRNLFDTHLCCIRERGPLADELEQQGIPVHVVPFRTRWDVKGLRALAELVKREQIDLIHAHMYRANTPATALKLAGLDVAVIGHYHNIGTWESWRQRFLDRFLANKRDMNLAVSEAVRQDVLRTLQLPEEKVRVLHNGVDLEEFRPVEPTQRIQLREELGLPRNATVVMMAARFVTQKNHAWVVANIQPVMDEHPDLVVAFAGTGPEEARVRHQAAASRHAKRFVFLGQRTDIANVLAAADISILPSSREGFSNAILESLACGLPVIASRVGGNAEVLVSGENGFLLDMHDAEPAPLPDRDQFLAALRLLAGDAEKRTQMGQAALATARRFSLDTMVEATSRLYLELLSR</sequence>
<dbReference type="PANTHER" id="PTHR12526">
    <property type="entry name" value="GLYCOSYLTRANSFERASE"/>
    <property type="match status" value="1"/>
</dbReference>
<proteinExistence type="predicted"/>
<dbReference type="Proteomes" id="UP000262583">
    <property type="component" value="Chromosome"/>
</dbReference>
<dbReference type="InterPro" id="IPR001296">
    <property type="entry name" value="Glyco_trans_1"/>
</dbReference>
<dbReference type="Pfam" id="PF00534">
    <property type="entry name" value="Glycos_transf_1"/>
    <property type="match status" value="1"/>
</dbReference>
<evidence type="ECO:0000259" key="1">
    <source>
        <dbReference type="Pfam" id="PF00534"/>
    </source>
</evidence>
<keyword evidence="3" id="KW-0808">Transferase</keyword>
<feature type="domain" description="Glycosyl transferase family 1" evidence="1">
    <location>
        <begin position="182"/>
        <end position="352"/>
    </location>
</feature>
<evidence type="ECO:0000313" key="4">
    <source>
        <dbReference type="Proteomes" id="UP000262583"/>
    </source>
</evidence>
<dbReference type="Pfam" id="PF13439">
    <property type="entry name" value="Glyco_transf_4"/>
    <property type="match status" value="1"/>
</dbReference>
<name>A0A2Z4Y7Q9_SUMC1</name>
<dbReference type="InterPro" id="IPR028098">
    <property type="entry name" value="Glyco_trans_4-like_N"/>
</dbReference>
<dbReference type="EMBL" id="CP030759">
    <property type="protein sequence ID" value="AXA36463.1"/>
    <property type="molecule type" value="Genomic_DNA"/>
</dbReference>
<dbReference type="AlphaFoldDB" id="A0A2Z4Y7Q9"/>
<dbReference type="Gene3D" id="3.40.50.2000">
    <property type="entry name" value="Glycogen Phosphorylase B"/>
    <property type="match status" value="2"/>
</dbReference>
<dbReference type="PANTHER" id="PTHR12526:SF630">
    <property type="entry name" value="GLYCOSYLTRANSFERASE"/>
    <property type="match status" value="1"/>
</dbReference>
<gene>
    <name evidence="3" type="ORF">BRCON_1686</name>
</gene>
<reference evidence="3 4" key="1">
    <citation type="submission" date="2018-05" db="EMBL/GenBank/DDBJ databases">
        <title>A metagenomic window into the 2 km-deep terrestrial subsurface aquifer revealed taxonomically and functionally diverse microbial community comprising novel uncultured bacterial lineages.</title>
        <authorList>
            <person name="Kadnikov V.V."/>
            <person name="Mardanov A.V."/>
            <person name="Beletsky A.V."/>
            <person name="Banks D."/>
            <person name="Pimenov N.V."/>
            <person name="Frank Y.A."/>
            <person name="Karnachuk O.V."/>
            <person name="Ravin N.V."/>
        </authorList>
    </citation>
    <scope>NUCLEOTIDE SEQUENCE [LARGE SCALE GENOMIC DNA]</scope>
    <source>
        <strain evidence="3">BY</strain>
    </source>
</reference>
<dbReference type="KEGG" id="schv:BRCON_1686"/>
<protein>
    <submittedName>
        <fullName evidence="3">Glycosyltransferase</fullName>
    </submittedName>
</protein>
<dbReference type="GO" id="GO:0016757">
    <property type="term" value="F:glycosyltransferase activity"/>
    <property type="evidence" value="ECO:0007669"/>
    <property type="project" value="InterPro"/>
</dbReference>